<organism evidence="2 3">
    <name type="scientific">Taxus chinensis</name>
    <name type="common">Chinese yew</name>
    <name type="synonym">Taxus wallichiana var. chinensis</name>
    <dbReference type="NCBI Taxonomy" id="29808"/>
    <lineage>
        <taxon>Eukaryota</taxon>
        <taxon>Viridiplantae</taxon>
        <taxon>Streptophyta</taxon>
        <taxon>Embryophyta</taxon>
        <taxon>Tracheophyta</taxon>
        <taxon>Spermatophyta</taxon>
        <taxon>Pinopsida</taxon>
        <taxon>Pinidae</taxon>
        <taxon>Conifers II</taxon>
        <taxon>Cupressales</taxon>
        <taxon>Taxaceae</taxon>
        <taxon>Taxus</taxon>
    </lineage>
</organism>
<dbReference type="Proteomes" id="UP000824469">
    <property type="component" value="Unassembled WGS sequence"/>
</dbReference>
<proteinExistence type="predicted"/>
<dbReference type="EMBL" id="JAHRHJ020000010">
    <property type="protein sequence ID" value="KAH9299115.1"/>
    <property type="molecule type" value="Genomic_DNA"/>
</dbReference>
<keyword evidence="1" id="KW-0472">Membrane</keyword>
<keyword evidence="1" id="KW-1133">Transmembrane helix</keyword>
<feature type="non-terminal residue" evidence="2">
    <location>
        <position position="1"/>
    </location>
</feature>
<accession>A0AA38CFH3</accession>
<feature type="transmembrane region" description="Helical" evidence="1">
    <location>
        <begin position="63"/>
        <end position="83"/>
    </location>
</feature>
<evidence type="ECO:0000313" key="3">
    <source>
        <dbReference type="Proteomes" id="UP000824469"/>
    </source>
</evidence>
<reference evidence="2 3" key="1">
    <citation type="journal article" date="2021" name="Nat. Plants">
        <title>The Taxus genome provides insights into paclitaxel biosynthesis.</title>
        <authorList>
            <person name="Xiong X."/>
            <person name="Gou J."/>
            <person name="Liao Q."/>
            <person name="Li Y."/>
            <person name="Zhou Q."/>
            <person name="Bi G."/>
            <person name="Li C."/>
            <person name="Du R."/>
            <person name="Wang X."/>
            <person name="Sun T."/>
            <person name="Guo L."/>
            <person name="Liang H."/>
            <person name="Lu P."/>
            <person name="Wu Y."/>
            <person name="Zhang Z."/>
            <person name="Ro D.K."/>
            <person name="Shang Y."/>
            <person name="Huang S."/>
            <person name="Yan J."/>
        </authorList>
    </citation>
    <scope>NUCLEOTIDE SEQUENCE [LARGE SCALE GENOMIC DNA]</scope>
    <source>
        <strain evidence="2">Ta-2019</strain>
    </source>
</reference>
<comment type="caution">
    <text evidence="2">The sequence shown here is derived from an EMBL/GenBank/DDBJ whole genome shotgun (WGS) entry which is preliminary data.</text>
</comment>
<gene>
    <name evidence="2" type="ORF">KI387_030797</name>
</gene>
<name>A0AA38CFH3_TAXCH</name>
<protein>
    <submittedName>
        <fullName evidence="2">Uncharacterized protein</fullName>
    </submittedName>
</protein>
<dbReference type="AlphaFoldDB" id="A0AA38CFH3"/>
<keyword evidence="1" id="KW-0812">Transmembrane</keyword>
<evidence type="ECO:0000256" key="1">
    <source>
        <dbReference type="SAM" id="Phobius"/>
    </source>
</evidence>
<evidence type="ECO:0000313" key="2">
    <source>
        <dbReference type="EMBL" id="KAH9299115.1"/>
    </source>
</evidence>
<keyword evidence="3" id="KW-1185">Reference proteome</keyword>
<sequence>TDPTIGTTHNRIGQVSHNLVFGIFYLQNQGKGGIPDLNRILSSVLNSIGIGNLAPGNFGASNGTIVLVVSDIILLLLSAIILVNSELYLFSSSPYLCFYSFYLL</sequence>